<keyword evidence="2" id="KW-0547">Nucleotide-binding</keyword>
<keyword evidence="3" id="KW-0067">ATP-binding</keyword>
<dbReference type="Pfam" id="PF01695">
    <property type="entry name" value="IstB_IS21"/>
    <property type="match status" value="1"/>
</dbReference>
<dbReference type="SMART" id="SM00382">
    <property type="entry name" value="AAA"/>
    <property type="match status" value="1"/>
</dbReference>
<name>A0ABT6XZN4_ALISE</name>
<dbReference type="RefSeq" id="WP_283203985.1">
    <property type="nucleotide sequence ID" value="NZ_JASGCB010000016.1"/>
</dbReference>
<organism evidence="5 6">
    <name type="scientific">Alicyclobacillus sendaiensis PA2</name>
    <dbReference type="NCBI Taxonomy" id="3029425"/>
    <lineage>
        <taxon>Bacteria</taxon>
        <taxon>Bacillati</taxon>
        <taxon>Bacillota</taxon>
        <taxon>Bacilli</taxon>
        <taxon>Bacillales</taxon>
        <taxon>Alicyclobacillaceae</taxon>
        <taxon>Alicyclobacillus</taxon>
    </lineage>
</organism>
<evidence type="ECO:0000256" key="1">
    <source>
        <dbReference type="ARBA" id="ARBA00008059"/>
    </source>
</evidence>
<dbReference type="Proteomes" id="UP001529245">
    <property type="component" value="Unassembled WGS sequence"/>
</dbReference>
<dbReference type="InterPro" id="IPR027417">
    <property type="entry name" value="P-loop_NTPase"/>
</dbReference>
<sequence length="262" mass="30351">MLQLDKVRDQLERLKLSTAASHLETRLRAAMHRQATYLDFLEDLLEGELRIREERHLQLRLRMARLPYRKTLEDFDFTFQPSLDEKAIRELATMSFVERAENVLFLGPPEVGKTHLAVALGLEALRAGYSVYFSPLARLVEDLRRAYDERRLNVRMRPYLRPKLLIVDEVGYTKLDPVAANVFFQLVNARYERGSLILTSNKSFGEWGELLGGDVVLATAVLDRLLHHAHIVNIRGQSYRLREKVRAGVYATPRVDEERHNT</sequence>
<dbReference type="PANTHER" id="PTHR30050">
    <property type="entry name" value="CHROMOSOMAL REPLICATION INITIATOR PROTEIN DNAA"/>
    <property type="match status" value="1"/>
</dbReference>
<dbReference type="EMBL" id="JASGCB010000016">
    <property type="protein sequence ID" value="MDI9260532.1"/>
    <property type="molecule type" value="Genomic_DNA"/>
</dbReference>
<evidence type="ECO:0000259" key="4">
    <source>
        <dbReference type="SMART" id="SM00382"/>
    </source>
</evidence>
<dbReference type="InterPro" id="IPR002611">
    <property type="entry name" value="IstB_ATP-bd"/>
</dbReference>
<dbReference type="PANTHER" id="PTHR30050:SF4">
    <property type="entry name" value="ATP-BINDING PROTEIN RV3427C IN INSERTION SEQUENCE-RELATED"/>
    <property type="match status" value="1"/>
</dbReference>
<reference evidence="5 6" key="1">
    <citation type="submission" date="2023-04" db="EMBL/GenBank/DDBJ databases">
        <title>A. sendaiensis sub sp. chiapanensis a novel subspecie with specific adaptation in bacterial cell wall isolated from an active volcano.</title>
        <authorList>
            <person name="Alvarez Gutierrez P.E."/>
            <person name="Ortiz Cortes L.Y."/>
        </authorList>
    </citation>
    <scope>NUCLEOTIDE SEQUENCE [LARGE SCALE GENOMIC DNA]</scope>
    <source>
        <strain evidence="5 6">PA2</strain>
    </source>
</reference>
<dbReference type="PIRSF" id="PIRSF003073">
    <property type="entry name" value="DNAC_TnpB_IstB"/>
    <property type="match status" value="1"/>
</dbReference>
<dbReference type="SUPFAM" id="SSF52540">
    <property type="entry name" value="P-loop containing nucleoside triphosphate hydrolases"/>
    <property type="match status" value="1"/>
</dbReference>
<feature type="domain" description="AAA+ ATPase" evidence="4">
    <location>
        <begin position="99"/>
        <end position="235"/>
    </location>
</feature>
<dbReference type="CDD" id="cd00009">
    <property type="entry name" value="AAA"/>
    <property type="match status" value="1"/>
</dbReference>
<accession>A0ABT6XZN4</accession>
<dbReference type="Gene3D" id="3.40.50.300">
    <property type="entry name" value="P-loop containing nucleotide triphosphate hydrolases"/>
    <property type="match status" value="1"/>
</dbReference>
<comment type="caution">
    <text evidence="5">The sequence shown here is derived from an EMBL/GenBank/DDBJ whole genome shotgun (WGS) entry which is preliminary data.</text>
</comment>
<evidence type="ECO:0000256" key="3">
    <source>
        <dbReference type="ARBA" id="ARBA00022840"/>
    </source>
</evidence>
<evidence type="ECO:0000313" key="5">
    <source>
        <dbReference type="EMBL" id="MDI9260532.1"/>
    </source>
</evidence>
<proteinExistence type="inferred from homology"/>
<comment type="similarity">
    <text evidence="1">Belongs to the IS21/IS1162 putative ATP-binding protein family.</text>
</comment>
<protein>
    <submittedName>
        <fullName evidence="5">IS21-like element helper ATPase IstB</fullName>
    </submittedName>
</protein>
<dbReference type="InterPro" id="IPR028350">
    <property type="entry name" value="DNAC/IstB-like"/>
</dbReference>
<evidence type="ECO:0000313" key="6">
    <source>
        <dbReference type="Proteomes" id="UP001529245"/>
    </source>
</evidence>
<keyword evidence="6" id="KW-1185">Reference proteome</keyword>
<dbReference type="InterPro" id="IPR047661">
    <property type="entry name" value="IstB"/>
</dbReference>
<dbReference type="NCBIfam" id="NF038214">
    <property type="entry name" value="IS21_help_AAA"/>
    <property type="match status" value="1"/>
</dbReference>
<evidence type="ECO:0000256" key="2">
    <source>
        <dbReference type="ARBA" id="ARBA00022741"/>
    </source>
</evidence>
<gene>
    <name evidence="5" type="primary">istB</name>
    <name evidence="5" type="ORF">QID03_10065</name>
</gene>
<dbReference type="InterPro" id="IPR003593">
    <property type="entry name" value="AAA+_ATPase"/>
</dbReference>